<dbReference type="SUPFAM" id="SSF53474">
    <property type="entry name" value="alpha/beta-Hydrolases"/>
    <property type="match status" value="1"/>
</dbReference>
<dbReference type="Gene3D" id="1.10.10.10">
    <property type="entry name" value="Winged helix-like DNA-binding domain superfamily/Winged helix DNA-binding domain"/>
    <property type="match status" value="1"/>
</dbReference>
<organism evidence="2 3">
    <name type="scientific">Pontixanthobacter rizhaonensis</name>
    <dbReference type="NCBI Taxonomy" id="2730337"/>
    <lineage>
        <taxon>Bacteria</taxon>
        <taxon>Pseudomonadati</taxon>
        <taxon>Pseudomonadota</taxon>
        <taxon>Alphaproteobacteria</taxon>
        <taxon>Sphingomonadales</taxon>
        <taxon>Erythrobacteraceae</taxon>
        <taxon>Pontixanthobacter</taxon>
    </lineage>
</organism>
<dbReference type="Gene3D" id="3.40.50.1820">
    <property type="entry name" value="alpha/beta hydrolase"/>
    <property type="match status" value="1"/>
</dbReference>
<gene>
    <name evidence="2" type="ORF">HKD42_07185</name>
</gene>
<keyword evidence="3" id="KW-1185">Reference proteome</keyword>
<dbReference type="EMBL" id="JABCRE010000002">
    <property type="protein sequence ID" value="NMW31839.1"/>
    <property type="molecule type" value="Genomic_DNA"/>
</dbReference>
<dbReference type="GO" id="GO:0006355">
    <property type="term" value="P:regulation of DNA-templated transcription"/>
    <property type="evidence" value="ECO:0007669"/>
    <property type="project" value="InterPro"/>
</dbReference>
<dbReference type="GO" id="GO:0016020">
    <property type="term" value="C:membrane"/>
    <property type="evidence" value="ECO:0007669"/>
    <property type="project" value="TreeGrafter"/>
</dbReference>
<name>A0A848QLW5_9SPHN</name>
<feature type="domain" description="HTH luxR-type" evidence="1">
    <location>
        <begin position="199"/>
        <end position="256"/>
    </location>
</feature>
<reference evidence="2 3" key="1">
    <citation type="submission" date="2020-04" db="EMBL/GenBank/DDBJ databases">
        <authorList>
            <person name="Liu A."/>
        </authorList>
    </citation>
    <scope>NUCLEOTIDE SEQUENCE [LARGE SCALE GENOMIC DNA]</scope>
    <source>
        <strain evidence="2 3">RZ02</strain>
    </source>
</reference>
<sequence>MRGTSDEEIIKIAYSLSVGPFRYEEMLGALQDRYSEFVEETGEVVDGQAVETAFASLAPHFENAQALLESQGRPSDTARYSLKMIDADSSPAALIGVDGRVIHANRMAQSMLGLKPGERPDKDQFEPGHRSALLERLEGLETHQLQEVAMVFAMDVLGGDEQAKLALTKVHDGNGDVVGHVSTIHISWFPEIAERFRTLFKLTPVELEITKAVVTGIKLTELAKQRGRSVETVRHQTKMLLGKLGLRSQTELACLYSGFANFRNIPQAEAAVLAEDPRQQTHILKLGDDRVLEYDIIGDPDGLPVLMHPALLGGSAMIDEMWDAVEDNNLRLIVPWRPGMASTTAAPGSPVDNIKTACTDARALLDHLGIERCVTVGHITSAIIALACKVEMPDRITGVVNLNPVLPTISGRQVRLLDMTERMRMQMMRAFPSIGRYLVHGALAKVDTGYDQEYIHKFLDSNEYDLRFTDRDDVKHLFRAAFKTTTRQGYEPFTRELMQVASDWGHLFANAGPETVNLVGAHNLHYTPRVLEGFARDNDYFSFEAVPQTGHLLLYQKPELVFARIAEVARTASVAGATPVPAS</sequence>
<dbReference type="InterPro" id="IPR035965">
    <property type="entry name" value="PAS-like_dom_sf"/>
</dbReference>
<dbReference type="SUPFAM" id="SSF55785">
    <property type="entry name" value="PYP-like sensor domain (PAS domain)"/>
    <property type="match status" value="1"/>
</dbReference>
<dbReference type="InterPro" id="IPR000014">
    <property type="entry name" value="PAS"/>
</dbReference>
<evidence type="ECO:0000313" key="2">
    <source>
        <dbReference type="EMBL" id="NMW31839.1"/>
    </source>
</evidence>
<dbReference type="Proteomes" id="UP000561181">
    <property type="component" value="Unassembled WGS sequence"/>
</dbReference>
<dbReference type="InterPro" id="IPR050266">
    <property type="entry name" value="AB_hydrolase_sf"/>
</dbReference>
<dbReference type="SMART" id="SM00421">
    <property type="entry name" value="HTH_LUXR"/>
    <property type="match status" value="1"/>
</dbReference>
<dbReference type="AlphaFoldDB" id="A0A848QLW5"/>
<dbReference type="GO" id="GO:0003677">
    <property type="term" value="F:DNA binding"/>
    <property type="evidence" value="ECO:0007669"/>
    <property type="project" value="InterPro"/>
</dbReference>
<protein>
    <submittedName>
        <fullName evidence="2">PAS domain-containing protein</fullName>
    </submittedName>
</protein>
<dbReference type="InterPro" id="IPR000792">
    <property type="entry name" value="Tscrpt_reg_LuxR_C"/>
</dbReference>
<evidence type="ECO:0000259" key="1">
    <source>
        <dbReference type="SMART" id="SM00421"/>
    </source>
</evidence>
<dbReference type="PANTHER" id="PTHR43798:SF33">
    <property type="entry name" value="HYDROLASE, PUTATIVE (AFU_ORTHOLOGUE AFUA_2G14860)-RELATED"/>
    <property type="match status" value="1"/>
</dbReference>
<accession>A0A848QLW5</accession>
<comment type="caution">
    <text evidence="2">The sequence shown here is derived from an EMBL/GenBank/DDBJ whole genome shotgun (WGS) entry which is preliminary data.</text>
</comment>
<proteinExistence type="predicted"/>
<evidence type="ECO:0000313" key="3">
    <source>
        <dbReference type="Proteomes" id="UP000561181"/>
    </source>
</evidence>
<dbReference type="InterPro" id="IPR029058">
    <property type="entry name" value="AB_hydrolase_fold"/>
</dbReference>
<dbReference type="InterPro" id="IPR016032">
    <property type="entry name" value="Sig_transdc_resp-reg_C-effctor"/>
</dbReference>
<dbReference type="CDD" id="cd00130">
    <property type="entry name" value="PAS"/>
    <property type="match status" value="1"/>
</dbReference>
<dbReference type="RefSeq" id="WP_170011718.1">
    <property type="nucleotide sequence ID" value="NZ_JABCRE010000002.1"/>
</dbReference>
<dbReference type="PANTHER" id="PTHR43798">
    <property type="entry name" value="MONOACYLGLYCEROL LIPASE"/>
    <property type="match status" value="1"/>
</dbReference>
<dbReference type="InterPro" id="IPR036388">
    <property type="entry name" value="WH-like_DNA-bd_sf"/>
</dbReference>
<dbReference type="SUPFAM" id="SSF46894">
    <property type="entry name" value="C-terminal effector domain of the bipartite response regulators"/>
    <property type="match status" value="1"/>
</dbReference>